<evidence type="ECO:0000256" key="2">
    <source>
        <dbReference type="HAMAP-Rule" id="MF_01448"/>
    </source>
</evidence>
<name>A0A1Z5IBN6_9LACO</name>
<dbReference type="EMBL" id="BCMF01000005">
    <property type="protein sequence ID" value="GAW99134.1"/>
    <property type="molecule type" value="Genomic_DNA"/>
</dbReference>
<evidence type="ECO:0000313" key="3">
    <source>
        <dbReference type="EMBL" id="GAW99134.1"/>
    </source>
</evidence>
<dbReference type="PANTHER" id="PTHR40066">
    <property type="entry name" value="UPF0473 PROTEIN CBO2561/CLC_2432"/>
    <property type="match status" value="1"/>
</dbReference>
<dbReference type="RefSeq" id="WP_089108942.1">
    <property type="nucleotide sequence ID" value="NZ_BCMF01000005.1"/>
</dbReference>
<dbReference type="NCBIfam" id="NF010217">
    <property type="entry name" value="PRK13678.1-4"/>
    <property type="match status" value="1"/>
</dbReference>
<dbReference type="Proteomes" id="UP000198374">
    <property type="component" value="Unassembled WGS sequence"/>
</dbReference>
<comment type="caution">
    <text evidence="3">The sequence shown here is derived from an EMBL/GenBank/DDBJ whole genome shotgun (WGS) entry which is preliminary data.</text>
</comment>
<proteinExistence type="inferred from homology"/>
<dbReference type="OrthoDB" id="2086132at2"/>
<accession>A0A1Z5IBN6</accession>
<evidence type="ECO:0000313" key="4">
    <source>
        <dbReference type="Proteomes" id="UP000198374"/>
    </source>
</evidence>
<dbReference type="HAMAP" id="MF_01448">
    <property type="entry name" value="UPF0473"/>
    <property type="match status" value="1"/>
</dbReference>
<dbReference type="AlphaFoldDB" id="A0A1Z5IBN6"/>
<dbReference type="InterPro" id="IPR009711">
    <property type="entry name" value="UPF0473"/>
</dbReference>
<dbReference type="PANTHER" id="PTHR40066:SF1">
    <property type="entry name" value="UPF0473 PROTEIN CBO2561_CLC_2432"/>
    <property type="match status" value="1"/>
</dbReference>
<reference evidence="3 4" key="1">
    <citation type="submission" date="2015-11" db="EMBL/GenBank/DDBJ databases">
        <title>Draft genome sequences of new species of the genus Lactobacillus isolated from orchardgrass silage.</title>
        <authorList>
            <person name="Tohno M."/>
            <person name="Tanizawa Y."/>
            <person name="Arita M."/>
        </authorList>
    </citation>
    <scope>NUCLEOTIDE SEQUENCE [LARGE SCALE GENOMIC DNA]</scope>
    <source>
        <strain evidence="3 4">IWT30</strain>
    </source>
</reference>
<sequence length="110" mass="12270">MSENNDEQQITMVDENGNEELYNVLFTFKSPDYNKSYILLYPAGKADDEEVDIQAYQLADGDDPADPQGGDLLPIENDDEWDMVESMLNTFLNGGGTDASDQDWGVPDPK</sequence>
<gene>
    <name evidence="3" type="ORF">IWT30_01094</name>
</gene>
<keyword evidence="4" id="KW-1185">Reference proteome</keyword>
<evidence type="ECO:0000256" key="1">
    <source>
        <dbReference type="ARBA" id="ARBA00008439"/>
    </source>
</evidence>
<protein>
    <recommendedName>
        <fullName evidence="2">UPF0473 protein IWT30_01094</fullName>
    </recommendedName>
</protein>
<comment type="similarity">
    <text evidence="1 2">Belongs to the UPF0473 family.</text>
</comment>
<organism evidence="3 4">
    <name type="scientific">Secundilactobacillus mixtipabuli</name>
    <dbReference type="NCBI Taxonomy" id="1435342"/>
    <lineage>
        <taxon>Bacteria</taxon>
        <taxon>Bacillati</taxon>
        <taxon>Bacillota</taxon>
        <taxon>Bacilli</taxon>
        <taxon>Lactobacillales</taxon>
        <taxon>Lactobacillaceae</taxon>
        <taxon>Secundilactobacillus</taxon>
    </lineage>
</organism>
<dbReference type="Pfam" id="PF06949">
    <property type="entry name" value="DUF1292"/>
    <property type="match status" value="1"/>
</dbReference>